<keyword evidence="1" id="KW-0540">Nuclease</keyword>
<accession>W0RCJ1</accession>
<name>W0RCJ1_9BACT</name>
<dbReference type="InterPro" id="IPR004601">
    <property type="entry name" value="UvdE"/>
</dbReference>
<evidence type="ECO:0000313" key="8">
    <source>
        <dbReference type="Proteomes" id="UP000019151"/>
    </source>
</evidence>
<dbReference type="GO" id="GO:0006289">
    <property type="term" value="P:nucleotide-excision repair"/>
    <property type="evidence" value="ECO:0007669"/>
    <property type="project" value="InterPro"/>
</dbReference>
<dbReference type="OrthoDB" id="9782576at2"/>
<dbReference type="Proteomes" id="UP000019151">
    <property type="component" value="Chromosome"/>
</dbReference>
<dbReference type="GO" id="GO:0016787">
    <property type="term" value="F:hydrolase activity"/>
    <property type="evidence" value="ECO:0007669"/>
    <property type="project" value="UniProtKB-KW"/>
</dbReference>
<dbReference type="EMBL" id="CP007128">
    <property type="protein sequence ID" value="AHG88814.1"/>
    <property type="molecule type" value="Genomic_DNA"/>
</dbReference>
<dbReference type="KEGG" id="gba:J421_1277"/>
<evidence type="ECO:0000256" key="5">
    <source>
        <dbReference type="ARBA" id="ARBA00022801"/>
    </source>
</evidence>
<dbReference type="InterPro" id="IPR036237">
    <property type="entry name" value="Xyl_isomerase-like_sf"/>
</dbReference>
<evidence type="ECO:0000313" key="7">
    <source>
        <dbReference type="EMBL" id="AHG88814.1"/>
    </source>
</evidence>
<evidence type="ECO:0000256" key="4">
    <source>
        <dbReference type="ARBA" id="ARBA00022769"/>
    </source>
</evidence>
<evidence type="ECO:0000256" key="6">
    <source>
        <dbReference type="ARBA" id="ARBA00023204"/>
    </source>
</evidence>
<dbReference type="PANTHER" id="PTHR31290:SF5">
    <property type="entry name" value="UV-DAMAGE ENDONUCLEASE"/>
    <property type="match status" value="1"/>
</dbReference>
<dbReference type="GO" id="GO:0004519">
    <property type="term" value="F:endonuclease activity"/>
    <property type="evidence" value="ECO:0007669"/>
    <property type="project" value="UniProtKB-KW"/>
</dbReference>
<gene>
    <name evidence="7" type="ORF">J421_1277</name>
</gene>
<dbReference type="Pfam" id="PF03851">
    <property type="entry name" value="UvdE"/>
    <property type="match status" value="1"/>
</dbReference>
<sequence length="307" mass="33371">MLRLGLCCLFVDAPIQFRTATHKHVATLGPDGGRAYLSGAARANADALRRAVERCHALGIGAFRITSGILPLATHPISGYTVASLDDGATIGRAFETVRPLARALDVRLSFHPDQFVVLNSERESVRDASARELEFQCEVAEVVGADTVTLHAGGGAGGKPAALDRLTRTIDTLSDRARARLALENDDRIFTVEDLLPICVRTGVPLVYDAHHHRCNPDALTVDEATDRAAATWAVRDAALGPHAHEPWFHISSPRDGWGAPNPRPHADYIDPADVPDAWRDLTLTVDVEAKAKERAVLDLMERLRR</sequence>
<reference evidence="7 8" key="1">
    <citation type="journal article" date="2014" name="Genome Announc.">
        <title>Genome Sequence and Methylome of Soil Bacterium Gemmatirosa kalamazoonensis KBS708T, a Member of the Rarely Cultivated Gemmatimonadetes Phylum.</title>
        <authorList>
            <person name="Debruyn J.M."/>
            <person name="Radosevich M."/>
            <person name="Wommack K.E."/>
            <person name="Polson S.W."/>
            <person name="Hauser L.J."/>
            <person name="Fawaz M.N."/>
            <person name="Korlach J."/>
            <person name="Tsai Y.C."/>
        </authorList>
    </citation>
    <scope>NUCLEOTIDE SEQUENCE [LARGE SCALE GENOMIC DNA]</scope>
    <source>
        <strain evidence="7 8">KBS708</strain>
    </source>
</reference>
<protein>
    <submittedName>
        <fullName evidence="7">UV-endonuclease UvdE</fullName>
    </submittedName>
</protein>
<dbReference type="InParanoid" id="W0RCJ1"/>
<dbReference type="HOGENOM" id="CLU_017168_0_2_0"/>
<proteinExistence type="predicted"/>
<keyword evidence="5" id="KW-0378">Hydrolase</keyword>
<dbReference type="GO" id="GO:0009411">
    <property type="term" value="P:response to UV"/>
    <property type="evidence" value="ECO:0007669"/>
    <property type="project" value="InterPro"/>
</dbReference>
<evidence type="ECO:0000256" key="2">
    <source>
        <dbReference type="ARBA" id="ARBA00022759"/>
    </source>
</evidence>
<dbReference type="Gene3D" id="3.20.20.150">
    <property type="entry name" value="Divalent-metal-dependent TIM barrel enzymes"/>
    <property type="match status" value="1"/>
</dbReference>
<keyword evidence="3" id="KW-0227">DNA damage</keyword>
<dbReference type="eggNOG" id="COG4294">
    <property type="taxonomic scope" value="Bacteria"/>
</dbReference>
<dbReference type="RefSeq" id="WP_025410340.1">
    <property type="nucleotide sequence ID" value="NZ_CP007128.1"/>
</dbReference>
<keyword evidence="2 7" id="KW-0255">Endonuclease</keyword>
<dbReference type="FunCoup" id="W0RCJ1">
    <property type="interactions" value="8"/>
</dbReference>
<organism evidence="7 8">
    <name type="scientific">Gemmatirosa kalamazoonensis</name>
    <dbReference type="NCBI Taxonomy" id="861299"/>
    <lineage>
        <taxon>Bacteria</taxon>
        <taxon>Pseudomonadati</taxon>
        <taxon>Gemmatimonadota</taxon>
        <taxon>Gemmatimonadia</taxon>
        <taxon>Gemmatimonadales</taxon>
        <taxon>Gemmatimonadaceae</taxon>
        <taxon>Gemmatirosa</taxon>
    </lineage>
</organism>
<evidence type="ECO:0000256" key="3">
    <source>
        <dbReference type="ARBA" id="ARBA00022763"/>
    </source>
</evidence>
<evidence type="ECO:0000256" key="1">
    <source>
        <dbReference type="ARBA" id="ARBA00022722"/>
    </source>
</evidence>
<dbReference type="STRING" id="861299.J421_1277"/>
<dbReference type="AlphaFoldDB" id="W0RCJ1"/>
<dbReference type="PANTHER" id="PTHR31290">
    <property type="entry name" value="UV-DAMAGE ENDONUCLEASE"/>
    <property type="match status" value="1"/>
</dbReference>
<keyword evidence="4" id="KW-0228">DNA excision</keyword>
<dbReference type="SUPFAM" id="SSF51658">
    <property type="entry name" value="Xylose isomerase-like"/>
    <property type="match status" value="1"/>
</dbReference>
<keyword evidence="8" id="KW-1185">Reference proteome</keyword>
<dbReference type="NCBIfam" id="TIGR00629">
    <property type="entry name" value="uvde"/>
    <property type="match status" value="1"/>
</dbReference>
<keyword evidence="6" id="KW-0234">DNA repair</keyword>